<keyword evidence="1" id="KW-0805">Transcription regulation</keyword>
<dbReference type="Proteomes" id="UP001476807">
    <property type="component" value="Unassembled WGS sequence"/>
</dbReference>
<reference evidence="5 6" key="1">
    <citation type="submission" date="2024-06" db="EMBL/GenBank/DDBJ databases">
        <title>Pontibacter populi HYL7-15.</title>
        <authorList>
            <person name="Kim M.K."/>
        </authorList>
    </citation>
    <scope>NUCLEOTIDE SEQUENCE [LARGE SCALE GENOMIC DNA]</scope>
    <source>
        <strain evidence="5 6">HYL7-15</strain>
    </source>
</reference>
<dbReference type="PANTHER" id="PTHR44688:SF16">
    <property type="entry name" value="DNA-BINDING TRANSCRIPTIONAL ACTIVATOR DEVR_DOSR"/>
    <property type="match status" value="1"/>
</dbReference>
<dbReference type="CDD" id="cd06170">
    <property type="entry name" value="LuxR_C_like"/>
    <property type="match status" value="1"/>
</dbReference>
<dbReference type="SUPFAM" id="SSF46894">
    <property type="entry name" value="C-terminal effector domain of the bipartite response regulators"/>
    <property type="match status" value="1"/>
</dbReference>
<dbReference type="InterPro" id="IPR036388">
    <property type="entry name" value="WH-like_DNA-bd_sf"/>
</dbReference>
<dbReference type="PRINTS" id="PR00038">
    <property type="entry name" value="HTHLUXR"/>
</dbReference>
<dbReference type="PROSITE" id="PS50043">
    <property type="entry name" value="HTH_LUXR_2"/>
    <property type="match status" value="1"/>
</dbReference>
<dbReference type="InterPro" id="IPR016032">
    <property type="entry name" value="Sig_transdc_resp-reg_C-effctor"/>
</dbReference>
<keyword evidence="2" id="KW-0238">DNA-binding</keyword>
<dbReference type="PANTHER" id="PTHR44688">
    <property type="entry name" value="DNA-BINDING TRANSCRIPTIONAL ACTIVATOR DEVR_DOSR"/>
    <property type="match status" value="1"/>
</dbReference>
<dbReference type="RefSeq" id="WP_350411106.1">
    <property type="nucleotide sequence ID" value="NZ_JBEOKT010000003.1"/>
</dbReference>
<dbReference type="Pfam" id="PF00196">
    <property type="entry name" value="GerE"/>
    <property type="match status" value="1"/>
</dbReference>
<dbReference type="EMBL" id="JBEOKT010000003">
    <property type="protein sequence ID" value="MER2996776.1"/>
    <property type="molecule type" value="Genomic_DNA"/>
</dbReference>
<evidence type="ECO:0000313" key="5">
    <source>
        <dbReference type="EMBL" id="MER2996776.1"/>
    </source>
</evidence>
<protein>
    <submittedName>
        <fullName evidence="5">Helix-turn-helix transcriptional regulator</fullName>
    </submittedName>
</protein>
<proteinExistence type="predicted"/>
<evidence type="ECO:0000256" key="1">
    <source>
        <dbReference type="ARBA" id="ARBA00023015"/>
    </source>
</evidence>
<accession>A0ABV1RQX7</accession>
<keyword evidence="3" id="KW-0804">Transcription</keyword>
<evidence type="ECO:0000256" key="3">
    <source>
        <dbReference type="ARBA" id="ARBA00023163"/>
    </source>
</evidence>
<organism evidence="5 6">
    <name type="scientific">Pontibacter populi</name>
    <dbReference type="NCBI Taxonomy" id="890055"/>
    <lineage>
        <taxon>Bacteria</taxon>
        <taxon>Pseudomonadati</taxon>
        <taxon>Bacteroidota</taxon>
        <taxon>Cytophagia</taxon>
        <taxon>Cytophagales</taxon>
        <taxon>Hymenobacteraceae</taxon>
        <taxon>Pontibacter</taxon>
    </lineage>
</organism>
<dbReference type="Gene3D" id="1.10.10.10">
    <property type="entry name" value="Winged helix-like DNA-binding domain superfamily/Winged helix DNA-binding domain"/>
    <property type="match status" value="1"/>
</dbReference>
<feature type="domain" description="HTH luxR-type" evidence="4">
    <location>
        <begin position="1"/>
        <end position="66"/>
    </location>
</feature>
<sequence length="69" mass="8018">MDRHVQILSEREQKVLALLADGYTEARISSEMQISEQAVRKHIRNMLVKQGFVSPYQLINWAYKEAVIS</sequence>
<keyword evidence="6" id="KW-1185">Reference proteome</keyword>
<evidence type="ECO:0000259" key="4">
    <source>
        <dbReference type="PROSITE" id="PS50043"/>
    </source>
</evidence>
<dbReference type="InterPro" id="IPR000792">
    <property type="entry name" value="Tscrpt_reg_LuxR_C"/>
</dbReference>
<gene>
    <name evidence="5" type="ORF">ABS362_04415</name>
</gene>
<comment type="caution">
    <text evidence="5">The sequence shown here is derived from an EMBL/GenBank/DDBJ whole genome shotgun (WGS) entry which is preliminary data.</text>
</comment>
<evidence type="ECO:0000313" key="6">
    <source>
        <dbReference type="Proteomes" id="UP001476807"/>
    </source>
</evidence>
<name>A0ABV1RQX7_9BACT</name>
<evidence type="ECO:0000256" key="2">
    <source>
        <dbReference type="ARBA" id="ARBA00023125"/>
    </source>
</evidence>
<dbReference type="SMART" id="SM00421">
    <property type="entry name" value="HTH_LUXR"/>
    <property type="match status" value="1"/>
</dbReference>